<dbReference type="InterPro" id="IPR050331">
    <property type="entry name" value="Zinc_finger"/>
</dbReference>
<dbReference type="InterPro" id="IPR013087">
    <property type="entry name" value="Znf_C2H2_type"/>
</dbReference>
<dbReference type="OrthoDB" id="8922241at2759"/>
<gene>
    <name evidence="10" type="ORF">BGZ70_001898</name>
</gene>
<dbReference type="SUPFAM" id="SSF57667">
    <property type="entry name" value="beta-beta-alpha zinc fingers"/>
    <property type="match status" value="2"/>
</dbReference>
<evidence type="ECO:0000313" key="11">
    <source>
        <dbReference type="Proteomes" id="UP000738359"/>
    </source>
</evidence>
<feature type="region of interest" description="Disordered" evidence="8">
    <location>
        <begin position="235"/>
        <end position="316"/>
    </location>
</feature>
<dbReference type="EMBL" id="JAAAHY010001440">
    <property type="protein sequence ID" value="KAF9949183.1"/>
    <property type="molecule type" value="Genomic_DNA"/>
</dbReference>
<comment type="caution">
    <text evidence="10">The sequence shown here is derived from an EMBL/GenBank/DDBJ whole genome shotgun (WGS) entry which is preliminary data.</text>
</comment>
<feature type="compositionally biased region" description="Low complexity" evidence="8">
    <location>
        <begin position="107"/>
        <end position="131"/>
    </location>
</feature>
<evidence type="ECO:0000256" key="5">
    <source>
        <dbReference type="ARBA" id="ARBA00022833"/>
    </source>
</evidence>
<evidence type="ECO:0000313" key="10">
    <source>
        <dbReference type="EMBL" id="KAF9949183.1"/>
    </source>
</evidence>
<feature type="region of interest" description="Disordered" evidence="8">
    <location>
        <begin position="15"/>
        <end position="37"/>
    </location>
</feature>
<feature type="compositionally biased region" description="Polar residues" evidence="8">
    <location>
        <begin position="296"/>
        <end position="314"/>
    </location>
</feature>
<feature type="domain" description="C2H2-type" evidence="9">
    <location>
        <begin position="449"/>
        <end position="472"/>
    </location>
</feature>
<dbReference type="SMART" id="SM00355">
    <property type="entry name" value="ZnF_C2H2"/>
    <property type="match status" value="3"/>
</dbReference>
<dbReference type="PROSITE" id="PS50157">
    <property type="entry name" value="ZINC_FINGER_C2H2_2"/>
    <property type="match status" value="3"/>
</dbReference>
<name>A0A9P6IV26_MORAP</name>
<accession>A0A9P6IV26</accession>
<evidence type="ECO:0000256" key="8">
    <source>
        <dbReference type="SAM" id="MobiDB-lite"/>
    </source>
</evidence>
<dbReference type="Proteomes" id="UP000738359">
    <property type="component" value="Unassembled WGS sequence"/>
</dbReference>
<feature type="domain" description="C2H2-type" evidence="9">
    <location>
        <begin position="421"/>
        <end position="443"/>
    </location>
</feature>
<dbReference type="AlphaFoldDB" id="A0A9P6IV26"/>
<sequence>MSFGTTYLTPTTIDRDIDFANGPRQSSHQRTCSGSAYTEDMFLTPKLESEPREFYMDDNRDLTTADSGAYMVDHPMSGIDGAQRHTAGPGGAKQPRDRMRLNRILNGSSSSSEEGIYQQQQQQQQQQQPHQEGGGQPYGNYAYQDNVQSQQQQFQSFHPSVGTMPVSSFPSPMAVPVASLPTLATMSSSMSPSTSFSPMSQPNLIFDNVMPYSYSGAPYQHQAYPFKHAGNAKSMDPSGFATDSNQGYSPQAQHYQHSPDPSGSPSVLSTFPPRMGSDVHGAPDSPPQSFYHGQHQAPSPYSIGSHSPTSNGSYPPTYVATGAPGYGSLTPTPPATPHYGFSHTPDGRYTGASVPVYGDYFTLQSQQSPAGARANSRYLGSPSTPPTPTPSARSRKTPYQPRAARASDLGATGATPAPRRFQCHECEKAFPTKGELASHSRCHLKVPAFLCGICGRPFKRRTDYVRHVRNVHEEVGRYSCRQCGERFGRLDKLKRHDKRGCGADPEDDDK</sequence>
<organism evidence="10 11">
    <name type="scientific">Mortierella alpina</name>
    <name type="common">Oleaginous fungus</name>
    <name type="synonym">Mortierella renispora</name>
    <dbReference type="NCBI Taxonomy" id="64518"/>
    <lineage>
        <taxon>Eukaryota</taxon>
        <taxon>Fungi</taxon>
        <taxon>Fungi incertae sedis</taxon>
        <taxon>Mucoromycota</taxon>
        <taxon>Mortierellomycotina</taxon>
        <taxon>Mortierellomycetes</taxon>
        <taxon>Mortierellales</taxon>
        <taxon>Mortierellaceae</taxon>
        <taxon>Mortierella</taxon>
    </lineage>
</organism>
<proteinExistence type="predicted"/>
<feature type="region of interest" description="Disordered" evidence="8">
    <location>
        <begin position="74"/>
        <end position="142"/>
    </location>
</feature>
<dbReference type="GO" id="GO:0010468">
    <property type="term" value="P:regulation of gene expression"/>
    <property type="evidence" value="ECO:0007669"/>
    <property type="project" value="TreeGrafter"/>
</dbReference>
<evidence type="ECO:0000256" key="3">
    <source>
        <dbReference type="ARBA" id="ARBA00022737"/>
    </source>
</evidence>
<keyword evidence="6" id="KW-0539">Nucleus</keyword>
<dbReference type="GO" id="GO:0005634">
    <property type="term" value="C:nucleus"/>
    <property type="evidence" value="ECO:0007669"/>
    <property type="project" value="UniProtKB-SubCell"/>
</dbReference>
<dbReference type="PANTHER" id="PTHR16515">
    <property type="entry name" value="PR DOMAIN ZINC FINGER PROTEIN"/>
    <property type="match status" value="1"/>
</dbReference>
<reference evidence="10" key="1">
    <citation type="journal article" date="2020" name="Fungal Divers.">
        <title>Resolving the Mortierellaceae phylogeny through synthesis of multi-gene phylogenetics and phylogenomics.</title>
        <authorList>
            <person name="Vandepol N."/>
            <person name="Liber J."/>
            <person name="Desiro A."/>
            <person name="Na H."/>
            <person name="Kennedy M."/>
            <person name="Barry K."/>
            <person name="Grigoriev I.V."/>
            <person name="Miller A.N."/>
            <person name="O'Donnell K."/>
            <person name="Stajich J.E."/>
            <person name="Bonito G."/>
        </authorList>
    </citation>
    <scope>NUCLEOTIDE SEQUENCE</scope>
    <source>
        <strain evidence="10">CK1249</strain>
    </source>
</reference>
<feature type="region of interest" description="Disordered" evidence="8">
    <location>
        <begin position="365"/>
        <end position="416"/>
    </location>
</feature>
<dbReference type="PROSITE" id="PS00028">
    <property type="entry name" value="ZINC_FINGER_C2H2_1"/>
    <property type="match status" value="2"/>
</dbReference>
<evidence type="ECO:0000256" key="6">
    <source>
        <dbReference type="ARBA" id="ARBA00023242"/>
    </source>
</evidence>
<dbReference type="InterPro" id="IPR036236">
    <property type="entry name" value="Znf_C2H2_sf"/>
</dbReference>
<feature type="compositionally biased region" description="Polar residues" evidence="8">
    <location>
        <begin position="23"/>
        <end position="36"/>
    </location>
</feature>
<dbReference type="PANTHER" id="PTHR16515:SF49">
    <property type="entry name" value="GASTRULA ZINC FINGER PROTEIN XLCGF49.1-LIKE-RELATED"/>
    <property type="match status" value="1"/>
</dbReference>
<keyword evidence="5" id="KW-0862">Zinc</keyword>
<comment type="subcellular location">
    <subcellularLocation>
        <location evidence="1">Nucleus</location>
    </subcellularLocation>
</comment>
<keyword evidence="4 7" id="KW-0863">Zinc-finger</keyword>
<keyword evidence="3" id="KW-0677">Repeat</keyword>
<dbReference type="Gene3D" id="3.30.160.60">
    <property type="entry name" value="Classic Zinc Finger"/>
    <property type="match status" value="2"/>
</dbReference>
<dbReference type="Pfam" id="PF00096">
    <property type="entry name" value="zf-C2H2"/>
    <property type="match status" value="2"/>
</dbReference>
<evidence type="ECO:0000256" key="4">
    <source>
        <dbReference type="ARBA" id="ARBA00022771"/>
    </source>
</evidence>
<dbReference type="GO" id="GO:0008270">
    <property type="term" value="F:zinc ion binding"/>
    <property type="evidence" value="ECO:0007669"/>
    <property type="project" value="UniProtKB-KW"/>
</dbReference>
<evidence type="ECO:0000259" key="9">
    <source>
        <dbReference type="PROSITE" id="PS50157"/>
    </source>
</evidence>
<evidence type="ECO:0000256" key="1">
    <source>
        <dbReference type="ARBA" id="ARBA00004123"/>
    </source>
</evidence>
<feature type="compositionally biased region" description="Polar residues" evidence="8">
    <location>
        <begin position="241"/>
        <end position="269"/>
    </location>
</feature>
<feature type="domain" description="C2H2-type" evidence="9">
    <location>
        <begin position="478"/>
        <end position="505"/>
    </location>
</feature>
<protein>
    <recommendedName>
        <fullName evidence="9">C2H2-type domain-containing protein</fullName>
    </recommendedName>
</protein>
<keyword evidence="2" id="KW-0479">Metal-binding</keyword>
<keyword evidence="11" id="KW-1185">Reference proteome</keyword>
<evidence type="ECO:0000256" key="2">
    <source>
        <dbReference type="ARBA" id="ARBA00022723"/>
    </source>
</evidence>
<evidence type="ECO:0000256" key="7">
    <source>
        <dbReference type="PROSITE-ProRule" id="PRU00042"/>
    </source>
</evidence>